<name>A0A2P2N342_RHIMU</name>
<reference evidence="2" key="1">
    <citation type="submission" date="2018-02" db="EMBL/GenBank/DDBJ databases">
        <title>Rhizophora mucronata_Transcriptome.</title>
        <authorList>
            <person name="Meera S.P."/>
            <person name="Sreeshan A."/>
            <person name="Augustine A."/>
        </authorList>
    </citation>
    <scope>NUCLEOTIDE SEQUENCE</scope>
    <source>
        <tissue evidence="2">Leaf</tissue>
    </source>
</reference>
<evidence type="ECO:0000313" key="2">
    <source>
        <dbReference type="EMBL" id="MBX36856.1"/>
    </source>
</evidence>
<feature type="transmembrane region" description="Helical" evidence="1">
    <location>
        <begin position="16"/>
        <end position="37"/>
    </location>
</feature>
<keyword evidence="1" id="KW-1133">Transmembrane helix</keyword>
<dbReference type="AlphaFoldDB" id="A0A2P2N342"/>
<accession>A0A2P2N342</accession>
<proteinExistence type="predicted"/>
<dbReference type="EMBL" id="GGEC01056372">
    <property type="protein sequence ID" value="MBX36856.1"/>
    <property type="molecule type" value="Transcribed_RNA"/>
</dbReference>
<organism evidence="2">
    <name type="scientific">Rhizophora mucronata</name>
    <name type="common">Asiatic mangrove</name>
    <dbReference type="NCBI Taxonomy" id="61149"/>
    <lineage>
        <taxon>Eukaryota</taxon>
        <taxon>Viridiplantae</taxon>
        <taxon>Streptophyta</taxon>
        <taxon>Embryophyta</taxon>
        <taxon>Tracheophyta</taxon>
        <taxon>Spermatophyta</taxon>
        <taxon>Magnoliopsida</taxon>
        <taxon>eudicotyledons</taxon>
        <taxon>Gunneridae</taxon>
        <taxon>Pentapetalae</taxon>
        <taxon>rosids</taxon>
        <taxon>fabids</taxon>
        <taxon>Malpighiales</taxon>
        <taxon>Rhizophoraceae</taxon>
        <taxon>Rhizophora</taxon>
    </lineage>
</organism>
<keyword evidence="1" id="KW-0472">Membrane</keyword>
<keyword evidence="1" id="KW-0812">Transmembrane</keyword>
<evidence type="ECO:0000256" key="1">
    <source>
        <dbReference type="SAM" id="Phobius"/>
    </source>
</evidence>
<protein>
    <submittedName>
        <fullName evidence="2">Uncharacterized protein</fullName>
    </submittedName>
</protein>
<sequence>MYKSISTRYKHCCCQYYCMVFLFNYLCMCLINESYFLSPGLS</sequence>